<sequence length="292" mass="31354">MRPRHRPPPPASAQVVTSIARAGIMWGVADQHASPEPGSKDLPEKARPADVVNAEVVEEVTAPAPAGPPRPADDEEFRQYQQFLQFQKFREWQESQGGDVAVRPPSSPAEAPEKPWWKKALGLLRSKLVRRLVYLLVVLLLLNWAYDHYFGSGDSGSDSSGSGQPPVRPVPQKAPTPEDALYDLHNLLRGDDPAQACGLFDAAGQNGFAVGHQAPDCATAARQVHDQITDGSAYANPKPGPDAVVVNGPEAVVHGCRVQVRGGPQLGSLKLTRQPDGGWAISGYAFQSSTCR</sequence>
<protein>
    <submittedName>
        <fullName evidence="2">Uncharacterized protein</fullName>
    </submittedName>
</protein>
<dbReference type="Proteomes" id="UP000587002">
    <property type="component" value="Unassembled WGS sequence"/>
</dbReference>
<evidence type="ECO:0000313" key="3">
    <source>
        <dbReference type="Proteomes" id="UP000587002"/>
    </source>
</evidence>
<gene>
    <name evidence="2" type="ORF">HNR68_001101</name>
</gene>
<name>A0A853APX0_9PSEU</name>
<reference evidence="2 3" key="1">
    <citation type="submission" date="2020-07" db="EMBL/GenBank/DDBJ databases">
        <title>Sequencing the genomes of 1000 actinobacteria strains.</title>
        <authorList>
            <person name="Klenk H.-P."/>
        </authorList>
    </citation>
    <scope>NUCLEOTIDE SEQUENCE [LARGE SCALE GENOMIC DNA]</scope>
    <source>
        <strain evidence="2 3">DSM 44065</strain>
    </source>
</reference>
<feature type="region of interest" description="Disordered" evidence="1">
    <location>
        <begin position="27"/>
        <end position="48"/>
    </location>
</feature>
<comment type="caution">
    <text evidence="2">The sequence shown here is derived from an EMBL/GenBank/DDBJ whole genome shotgun (WGS) entry which is preliminary data.</text>
</comment>
<keyword evidence="3" id="KW-1185">Reference proteome</keyword>
<proteinExistence type="predicted"/>
<dbReference type="AlphaFoldDB" id="A0A853APX0"/>
<evidence type="ECO:0000256" key="1">
    <source>
        <dbReference type="SAM" id="MobiDB-lite"/>
    </source>
</evidence>
<feature type="compositionally biased region" description="Low complexity" evidence="1">
    <location>
        <begin position="154"/>
        <end position="163"/>
    </location>
</feature>
<dbReference type="RefSeq" id="WP_179718289.1">
    <property type="nucleotide sequence ID" value="NZ_BAABFH010000001.1"/>
</dbReference>
<accession>A0A853APX0</accession>
<feature type="compositionally biased region" description="Basic and acidic residues" evidence="1">
    <location>
        <begin position="38"/>
        <end position="48"/>
    </location>
</feature>
<evidence type="ECO:0000313" key="2">
    <source>
        <dbReference type="EMBL" id="NYI82471.1"/>
    </source>
</evidence>
<dbReference type="EMBL" id="JACCFJ010000001">
    <property type="protein sequence ID" value="NYI82471.1"/>
    <property type="molecule type" value="Genomic_DNA"/>
</dbReference>
<feature type="region of interest" description="Disordered" evidence="1">
    <location>
        <begin position="154"/>
        <end position="178"/>
    </location>
</feature>
<organism evidence="2 3">
    <name type="scientific">Saccharopolyspora hordei</name>
    <dbReference type="NCBI Taxonomy" id="1838"/>
    <lineage>
        <taxon>Bacteria</taxon>
        <taxon>Bacillati</taxon>
        <taxon>Actinomycetota</taxon>
        <taxon>Actinomycetes</taxon>
        <taxon>Pseudonocardiales</taxon>
        <taxon>Pseudonocardiaceae</taxon>
        <taxon>Saccharopolyspora</taxon>
    </lineage>
</organism>